<dbReference type="SUPFAM" id="SSF49899">
    <property type="entry name" value="Concanavalin A-like lectins/glucanases"/>
    <property type="match status" value="1"/>
</dbReference>
<sequence>MKAHTLSLPFLGLTTVCAAVNSTFNNPILTGFNPDPSCTFVPEFNDTFFCVTSSFLAFPGLPIHASRDLKNWKHVSNGFSRADQLPGMAFLPRATSGIYAPTLRFHEGTFYLMTTLVNQQLPRVNDSRWDNFLVTTTDPYSSDAWSDPIHFSFPGFDPSPFWDDDGSTWVSGAHTAAYYPGVMHAPLNFETGEIGDIIMPWNGTGGASPEAPHIWKRDGWYYLLLAEGGTRENHMVTMARSKSLKGPYEPAPNNPLLTAANNTESYFQAVGHADLFQDAKGKWWASALAVRAGGSYGEDPGPYFGNLPMGRETVLTPVTWENGEFPVFTAVAGKMSGWELPAESLVKEGEGQLNNADDLVTFRRGSDIPIHFVHHRLPKSRNYRVSPPKHPNALALKSSVLNLTGFDADYALGRGQTFIGRRMAHSIFNYSVDVDWAESLKKEEMEVGISVFQDQAQHFDLGIVMLKSEDKKTLKPHLRFRGHSETPYRGRKNIPTESVPIPTGWDGKKLRLEVGAINSTHFEFKAGLAEPQGRQSKMRVFGYCKGTDLVPYYSGESR</sequence>
<evidence type="ECO:0000256" key="4">
    <source>
        <dbReference type="PIRSR" id="PIRSR606710-2"/>
    </source>
</evidence>
<dbReference type="InterPro" id="IPR023296">
    <property type="entry name" value="Glyco_hydro_beta-prop_sf"/>
</dbReference>
<dbReference type="InterPro" id="IPR013320">
    <property type="entry name" value="ConA-like_dom_sf"/>
</dbReference>
<dbReference type="GO" id="GO:0005975">
    <property type="term" value="P:carbohydrate metabolic process"/>
    <property type="evidence" value="ECO:0007669"/>
    <property type="project" value="InterPro"/>
</dbReference>
<dbReference type="PANTHER" id="PTHR42812:SF17">
    <property type="entry name" value="BETA-XYLOSIDASE C-TERMINAL CONCANAVALIN A-LIKE DOMAIN-CONTAINING PROTEIN-RELATED"/>
    <property type="match status" value="1"/>
</dbReference>
<gene>
    <name evidence="8" type="ORF">NW762_008370</name>
</gene>
<evidence type="ECO:0000313" key="8">
    <source>
        <dbReference type="EMBL" id="KAJ4258221.1"/>
    </source>
</evidence>
<evidence type="ECO:0000256" key="2">
    <source>
        <dbReference type="ARBA" id="ARBA00022801"/>
    </source>
</evidence>
<keyword evidence="6" id="KW-0732">Signal</keyword>
<dbReference type="InterPro" id="IPR041542">
    <property type="entry name" value="GH43_C2"/>
</dbReference>
<evidence type="ECO:0000256" key="5">
    <source>
        <dbReference type="RuleBase" id="RU361187"/>
    </source>
</evidence>
<dbReference type="GO" id="GO:0004553">
    <property type="term" value="F:hydrolase activity, hydrolyzing O-glycosyl compounds"/>
    <property type="evidence" value="ECO:0007669"/>
    <property type="project" value="InterPro"/>
</dbReference>
<feature type="chain" id="PRO_5040925997" description="Beta-xylosidase C-terminal Concanavalin A-like domain-containing protein" evidence="6">
    <location>
        <begin position="19"/>
        <end position="558"/>
    </location>
</feature>
<evidence type="ECO:0000256" key="1">
    <source>
        <dbReference type="ARBA" id="ARBA00009865"/>
    </source>
</evidence>
<feature type="signal peptide" evidence="6">
    <location>
        <begin position="1"/>
        <end position="18"/>
    </location>
</feature>
<dbReference type="Proteomes" id="UP001152049">
    <property type="component" value="Unassembled WGS sequence"/>
</dbReference>
<feature type="site" description="Important for catalytic activity, responsible for pKa modulation of the active site Glu and correct orientation of both the proton donor and substrate" evidence="4">
    <location>
        <position position="157"/>
    </location>
</feature>
<dbReference type="InterPro" id="IPR051795">
    <property type="entry name" value="Glycosyl_Hydrlase_43"/>
</dbReference>
<dbReference type="PANTHER" id="PTHR42812">
    <property type="entry name" value="BETA-XYLOSIDASE"/>
    <property type="match status" value="1"/>
</dbReference>
<comment type="similarity">
    <text evidence="1 5">Belongs to the glycosyl hydrolase 43 family.</text>
</comment>
<dbReference type="SUPFAM" id="SSF75005">
    <property type="entry name" value="Arabinanase/levansucrase/invertase"/>
    <property type="match status" value="1"/>
</dbReference>
<feature type="domain" description="Beta-xylosidase C-terminal Concanavalin A-like" evidence="7">
    <location>
        <begin position="366"/>
        <end position="524"/>
    </location>
</feature>
<evidence type="ECO:0000259" key="7">
    <source>
        <dbReference type="Pfam" id="PF17851"/>
    </source>
</evidence>
<comment type="caution">
    <text evidence="8">The sequence shown here is derived from an EMBL/GenBank/DDBJ whole genome shotgun (WGS) entry which is preliminary data.</text>
</comment>
<evidence type="ECO:0000313" key="9">
    <source>
        <dbReference type="Proteomes" id="UP001152049"/>
    </source>
</evidence>
<keyword evidence="2 5" id="KW-0378">Hydrolase</keyword>
<protein>
    <recommendedName>
        <fullName evidence="7">Beta-xylosidase C-terminal Concanavalin A-like domain-containing protein</fullName>
    </recommendedName>
</protein>
<dbReference type="AlphaFoldDB" id="A0A9W8RXU2"/>
<dbReference type="Pfam" id="PF04616">
    <property type="entry name" value="Glyco_hydro_43"/>
    <property type="match status" value="1"/>
</dbReference>
<dbReference type="InterPro" id="IPR006710">
    <property type="entry name" value="Glyco_hydro_43"/>
</dbReference>
<dbReference type="OrthoDB" id="2139957at2759"/>
<dbReference type="CDD" id="cd18833">
    <property type="entry name" value="GH43_PcXyl-like"/>
    <property type="match status" value="1"/>
</dbReference>
<dbReference type="Pfam" id="PF17851">
    <property type="entry name" value="GH43_C2"/>
    <property type="match status" value="1"/>
</dbReference>
<reference evidence="8" key="1">
    <citation type="submission" date="2022-09" db="EMBL/GenBank/DDBJ databases">
        <title>Fusarium specimens isolated from Avocado Roots.</title>
        <authorList>
            <person name="Stajich J."/>
            <person name="Roper C."/>
            <person name="Heimlech-Rivalta G."/>
        </authorList>
    </citation>
    <scope>NUCLEOTIDE SEQUENCE</scope>
    <source>
        <strain evidence="8">CF00136</strain>
    </source>
</reference>
<name>A0A9W8RXU2_9HYPO</name>
<keyword evidence="9" id="KW-1185">Reference proteome</keyword>
<accession>A0A9W8RXU2</accession>
<organism evidence="8 9">
    <name type="scientific">Fusarium torreyae</name>
    <dbReference type="NCBI Taxonomy" id="1237075"/>
    <lineage>
        <taxon>Eukaryota</taxon>
        <taxon>Fungi</taxon>
        <taxon>Dikarya</taxon>
        <taxon>Ascomycota</taxon>
        <taxon>Pezizomycotina</taxon>
        <taxon>Sordariomycetes</taxon>
        <taxon>Hypocreomycetidae</taxon>
        <taxon>Hypocreales</taxon>
        <taxon>Nectriaceae</taxon>
        <taxon>Fusarium</taxon>
    </lineage>
</organism>
<dbReference type="Gene3D" id="2.115.10.20">
    <property type="entry name" value="Glycosyl hydrolase domain, family 43"/>
    <property type="match status" value="1"/>
</dbReference>
<dbReference type="EMBL" id="JAOQAZ010000016">
    <property type="protein sequence ID" value="KAJ4258221.1"/>
    <property type="molecule type" value="Genomic_DNA"/>
</dbReference>
<keyword evidence="3 5" id="KW-0326">Glycosidase</keyword>
<evidence type="ECO:0000256" key="3">
    <source>
        <dbReference type="ARBA" id="ARBA00023295"/>
    </source>
</evidence>
<proteinExistence type="inferred from homology"/>
<dbReference type="Gene3D" id="2.60.120.200">
    <property type="match status" value="1"/>
</dbReference>
<evidence type="ECO:0000256" key="6">
    <source>
        <dbReference type="SAM" id="SignalP"/>
    </source>
</evidence>